<dbReference type="Proteomes" id="UP000630887">
    <property type="component" value="Unassembled WGS sequence"/>
</dbReference>
<dbReference type="Pfam" id="PF17863">
    <property type="entry name" value="AAA_lid_2"/>
    <property type="match status" value="1"/>
</dbReference>
<dbReference type="InterPro" id="IPR050764">
    <property type="entry name" value="CbbQ/NirQ/NorQ/GpvN"/>
</dbReference>
<protein>
    <submittedName>
        <fullName evidence="6">MoxR-like ATPase</fullName>
    </submittedName>
</protein>
<gene>
    <name evidence="6" type="ORF">Cco03nite_61920</name>
</gene>
<dbReference type="PANTHER" id="PTHR42759">
    <property type="entry name" value="MOXR FAMILY PROTEIN"/>
    <property type="match status" value="1"/>
</dbReference>
<dbReference type="PANTHER" id="PTHR42759:SF5">
    <property type="entry name" value="METHANOL DEHYDROGENASE REGULATOR"/>
    <property type="match status" value="1"/>
</dbReference>
<sequence>MTDLRNGTVLAQQPPPPPPDVAAFARSFRSLTGVVEQTVHGQADHVALAATCLLAEGHLLIEDVPGVGKTSLATALAAAFGGRFRRIQFTADLLPGDITGVTVYDQRRNEFTLHKGPVFANVVLADEINRASPKTQSALLEVMSEQQVTIDGTRHRLESPFLVVATQNPVDHDGTYPLPEAQLDRFLMRLELGYPDHGAERQILAGHRGGAATRPRPVTALTPEQVRDMAATARSVHVDDQVADYMIRIAAATRAAEQTRLGVSPRGTVALQRAAQVWAAAFGREFVTPDDVVALAPWVLTHRILLTADAEFAGATAAGVVQAALDAVPVPRQPVRP</sequence>
<feature type="domain" description="ATPase AAA-3" evidence="4">
    <location>
        <begin position="58"/>
        <end position="188"/>
    </location>
</feature>
<dbReference type="SUPFAM" id="SSF52540">
    <property type="entry name" value="P-loop containing nucleoside triphosphate hydrolases"/>
    <property type="match status" value="1"/>
</dbReference>
<keyword evidence="2" id="KW-0067">ATP-binding</keyword>
<comment type="similarity">
    <text evidence="3">Belongs to the MoxR family.</text>
</comment>
<dbReference type="RefSeq" id="WP_239167797.1">
    <property type="nucleotide sequence ID" value="NZ_BAAALC010000018.1"/>
</dbReference>
<dbReference type="InterPro" id="IPR011703">
    <property type="entry name" value="ATPase_AAA-3"/>
</dbReference>
<evidence type="ECO:0000256" key="3">
    <source>
        <dbReference type="ARBA" id="ARBA00061607"/>
    </source>
</evidence>
<dbReference type="EMBL" id="BONI01000066">
    <property type="protein sequence ID" value="GIG09492.1"/>
    <property type="molecule type" value="Genomic_DNA"/>
</dbReference>
<dbReference type="Gene3D" id="3.40.50.300">
    <property type="entry name" value="P-loop containing nucleotide triphosphate hydrolases"/>
    <property type="match status" value="1"/>
</dbReference>
<dbReference type="FunFam" id="3.40.50.300:FF:000640">
    <property type="entry name" value="MoxR family ATPase"/>
    <property type="match status" value="1"/>
</dbReference>
<reference evidence="6 7" key="1">
    <citation type="submission" date="2021-01" db="EMBL/GenBank/DDBJ databases">
        <title>Whole genome shotgun sequence of Catellatospora coxensis NBRC 107359.</title>
        <authorList>
            <person name="Komaki H."/>
            <person name="Tamura T."/>
        </authorList>
    </citation>
    <scope>NUCLEOTIDE SEQUENCE [LARGE SCALE GENOMIC DNA]</scope>
    <source>
        <strain evidence="6 7">NBRC 107359</strain>
    </source>
</reference>
<evidence type="ECO:0000256" key="2">
    <source>
        <dbReference type="ARBA" id="ARBA00022840"/>
    </source>
</evidence>
<dbReference type="InterPro" id="IPR041628">
    <property type="entry name" value="ChlI/MoxR_AAA_lid"/>
</dbReference>
<accession>A0A8J3KUW5</accession>
<dbReference type="GO" id="GO:0005524">
    <property type="term" value="F:ATP binding"/>
    <property type="evidence" value="ECO:0007669"/>
    <property type="project" value="UniProtKB-KW"/>
</dbReference>
<keyword evidence="7" id="KW-1185">Reference proteome</keyword>
<evidence type="ECO:0000259" key="4">
    <source>
        <dbReference type="Pfam" id="PF07726"/>
    </source>
</evidence>
<evidence type="ECO:0000313" key="6">
    <source>
        <dbReference type="EMBL" id="GIG09492.1"/>
    </source>
</evidence>
<organism evidence="6 7">
    <name type="scientific">Catellatospora coxensis</name>
    <dbReference type="NCBI Taxonomy" id="310354"/>
    <lineage>
        <taxon>Bacteria</taxon>
        <taxon>Bacillati</taxon>
        <taxon>Actinomycetota</taxon>
        <taxon>Actinomycetes</taxon>
        <taxon>Micromonosporales</taxon>
        <taxon>Micromonosporaceae</taxon>
        <taxon>Catellatospora</taxon>
    </lineage>
</organism>
<dbReference type="InterPro" id="IPR027417">
    <property type="entry name" value="P-loop_NTPase"/>
</dbReference>
<evidence type="ECO:0000259" key="5">
    <source>
        <dbReference type="Pfam" id="PF17863"/>
    </source>
</evidence>
<feature type="domain" description="ChlI/MoxR AAA lid" evidence="5">
    <location>
        <begin position="252"/>
        <end position="319"/>
    </location>
</feature>
<dbReference type="PIRSF" id="PIRSF002849">
    <property type="entry name" value="AAA_ATPase_chaperone_MoxR_prd"/>
    <property type="match status" value="1"/>
</dbReference>
<dbReference type="Pfam" id="PF07726">
    <property type="entry name" value="AAA_3"/>
    <property type="match status" value="1"/>
</dbReference>
<dbReference type="AlphaFoldDB" id="A0A8J3KUW5"/>
<dbReference type="Gene3D" id="1.10.8.80">
    <property type="entry name" value="Magnesium chelatase subunit I, C-Terminal domain"/>
    <property type="match status" value="1"/>
</dbReference>
<evidence type="ECO:0000313" key="7">
    <source>
        <dbReference type="Proteomes" id="UP000630887"/>
    </source>
</evidence>
<keyword evidence="1" id="KW-0547">Nucleotide-binding</keyword>
<dbReference type="GO" id="GO:0016887">
    <property type="term" value="F:ATP hydrolysis activity"/>
    <property type="evidence" value="ECO:0007669"/>
    <property type="project" value="InterPro"/>
</dbReference>
<comment type="caution">
    <text evidence="6">The sequence shown here is derived from an EMBL/GenBank/DDBJ whole genome shotgun (WGS) entry which is preliminary data.</text>
</comment>
<evidence type="ECO:0000256" key="1">
    <source>
        <dbReference type="ARBA" id="ARBA00022741"/>
    </source>
</evidence>
<name>A0A8J3KUW5_9ACTN</name>
<proteinExistence type="inferred from homology"/>